<gene>
    <name evidence="1" type="ORF">CAUS1442_LOCUS13918</name>
</gene>
<protein>
    <submittedName>
        <fullName evidence="1">Uncharacterized protein</fullName>
    </submittedName>
</protein>
<sequence length="114" mass="12910">MDGVFRRCLTDAHNLQSKRSVWRFKVFLLLPIRSFMHPSICRSWCVDGHGYSVHSTKGPTKIDGAQVQGASWLAWRQARVDIYGIIEDGDISDGKKGGLLRTKRMLMALLGCCW</sequence>
<proteinExistence type="predicted"/>
<name>A0A7R9ZRY2_9STRA</name>
<dbReference type="EMBL" id="HBEF01022500">
    <property type="protein sequence ID" value="CAD8341783.1"/>
    <property type="molecule type" value="Transcribed_RNA"/>
</dbReference>
<organism evidence="1">
    <name type="scientific">Craspedostauros australis</name>
    <dbReference type="NCBI Taxonomy" id="1486917"/>
    <lineage>
        <taxon>Eukaryota</taxon>
        <taxon>Sar</taxon>
        <taxon>Stramenopiles</taxon>
        <taxon>Ochrophyta</taxon>
        <taxon>Bacillariophyta</taxon>
        <taxon>Bacillariophyceae</taxon>
        <taxon>Bacillariophycidae</taxon>
        <taxon>Naviculales</taxon>
        <taxon>Naviculaceae</taxon>
        <taxon>Craspedostauros</taxon>
    </lineage>
</organism>
<reference evidence="1" key="1">
    <citation type="submission" date="2021-01" db="EMBL/GenBank/DDBJ databases">
        <authorList>
            <person name="Corre E."/>
            <person name="Pelletier E."/>
            <person name="Niang G."/>
            <person name="Scheremetjew M."/>
            <person name="Finn R."/>
            <person name="Kale V."/>
            <person name="Holt S."/>
            <person name="Cochrane G."/>
            <person name="Meng A."/>
            <person name="Brown T."/>
            <person name="Cohen L."/>
        </authorList>
    </citation>
    <scope>NUCLEOTIDE SEQUENCE</scope>
    <source>
        <strain evidence="1">CCMP3328</strain>
    </source>
</reference>
<dbReference type="AlphaFoldDB" id="A0A7R9ZRY2"/>
<accession>A0A7R9ZRY2</accession>
<evidence type="ECO:0000313" key="1">
    <source>
        <dbReference type="EMBL" id="CAD8341783.1"/>
    </source>
</evidence>